<protein>
    <submittedName>
        <fullName evidence="5">HU family DNA-binding protein</fullName>
    </submittedName>
</protein>
<evidence type="ECO:0000256" key="3">
    <source>
        <dbReference type="ARBA" id="ARBA00023125"/>
    </source>
</evidence>
<dbReference type="Proteomes" id="UP001243009">
    <property type="component" value="Unassembled WGS sequence"/>
</dbReference>
<dbReference type="SUPFAM" id="SSF47729">
    <property type="entry name" value="IHF-like DNA-binding proteins"/>
    <property type="match status" value="1"/>
</dbReference>
<evidence type="ECO:0000256" key="2">
    <source>
        <dbReference type="ARBA" id="ARBA00023067"/>
    </source>
</evidence>
<dbReference type="InterPro" id="IPR010992">
    <property type="entry name" value="IHF-like_DNA-bd_dom_sf"/>
</dbReference>
<dbReference type="PRINTS" id="PR01727">
    <property type="entry name" value="DNABINDINGHU"/>
</dbReference>
<organism evidence="5 6">
    <name type="scientific">Paracraurococcus lichenis</name>
    <dbReference type="NCBI Taxonomy" id="3064888"/>
    <lineage>
        <taxon>Bacteria</taxon>
        <taxon>Pseudomonadati</taxon>
        <taxon>Pseudomonadota</taxon>
        <taxon>Alphaproteobacteria</taxon>
        <taxon>Acetobacterales</taxon>
        <taxon>Roseomonadaceae</taxon>
        <taxon>Paracraurococcus</taxon>
    </lineage>
</organism>
<proteinExistence type="inferred from homology"/>
<evidence type="ECO:0000256" key="1">
    <source>
        <dbReference type="ARBA" id="ARBA00010529"/>
    </source>
</evidence>
<evidence type="ECO:0000313" key="6">
    <source>
        <dbReference type="Proteomes" id="UP001243009"/>
    </source>
</evidence>
<dbReference type="Pfam" id="PF00216">
    <property type="entry name" value="Bac_DNA_binding"/>
    <property type="match status" value="1"/>
</dbReference>
<keyword evidence="2" id="KW-0226">DNA condensation</keyword>
<dbReference type="GO" id="GO:0003677">
    <property type="term" value="F:DNA binding"/>
    <property type="evidence" value="ECO:0007669"/>
    <property type="project" value="UniProtKB-KW"/>
</dbReference>
<sequence>MSSTTTIAKLAGKASPTTTLKQLAASLAEAHDFPEKTTEAVLNGLVSEVVQRLQASEKVRLTGLGMLQVEKRAARTGRNPATGFEIQIAESKRLAFTAAKEAKEAI</sequence>
<dbReference type="SMART" id="SM00411">
    <property type="entry name" value="BHL"/>
    <property type="match status" value="1"/>
</dbReference>
<dbReference type="Gene3D" id="4.10.520.10">
    <property type="entry name" value="IHF-like DNA-binding proteins"/>
    <property type="match status" value="1"/>
</dbReference>
<dbReference type="InterPro" id="IPR000119">
    <property type="entry name" value="Hist_DNA-bd"/>
</dbReference>
<dbReference type="PANTHER" id="PTHR33175">
    <property type="entry name" value="DNA-BINDING PROTEIN HU"/>
    <property type="match status" value="1"/>
</dbReference>
<dbReference type="RefSeq" id="WP_305108504.1">
    <property type="nucleotide sequence ID" value="NZ_JAUTWS010000108.1"/>
</dbReference>
<keyword evidence="6" id="KW-1185">Reference proteome</keyword>
<comment type="similarity">
    <text evidence="1 4">Belongs to the bacterial histone-like protein family.</text>
</comment>
<dbReference type="CDD" id="cd00591">
    <property type="entry name" value="HU_IHF"/>
    <property type="match status" value="1"/>
</dbReference>
<gene>
    <name evidence="5" type="ORF">Q7A36_35360</name>
</gene>
<comment type="caution">
    <text evidence="5">The sequence shown here is derived from an EMBL/GenBank/DDBJ whole genome shotgun (WGS) entry which is preliminary data.</text>
</comment>
<dbReference type="EMBL" id="JAUTWS010000108">
    <property type="protein sequence ID" value="MDO9713648.1"/>
    <property type="molecule type" value="Genomic_DNA"/>
</dbReference>
<evidence type="ECO:0000313" key="5">
    <source>
        <dbReference type="EMBL" id="MDO9713648.1"/>
    </source>
</evidence>
<dbReference type="PANTHER" id="PTHR33175:SF3">
    <property type="entry name" value="DNA-BINDING PROTEIN HU-BETA"/>
    <property type="match status" value="1"/>
</dbReference>
<reference evidence="5 6" key="1">
    <citation type="submission" date="2023-08" db="EMBL/GenBank/DDBJ databases">
        <title>The draft genome sequence of Paracraurococcus sp. LOR1-02.</title>
        <authorList>
            <person name="Kingkaew E."/>
            <person name="Tanasupawat S."/>
        </authorList>
    </citation>
    <scope>NUCLEOTIDE SEQUENCE [LARGE SCALE GENOMIC DNA]</scope>
    <source>
        <strain evidence="5 6">LOR1-02</strain>
    </source>
</reference>
<keyword evidence="3 5" id="KW-0238">DNA-binding</keyword>
<name>A0ABT9ECF1_9PROT</name>
<accession>A0ABT9ECF1</accession>
<evidence type="ECO:0000256" key="4">
    <source>
        <dbReference type="RuleBase" id="RU003939"/>
    </source>
</evidence>